<sequence>MKEENSIENTVAFYWQLFKRLKYVLLIIVAASVLQLFLGEFNLSFSKEILLILIIAKVVSIVALSFNQLTKIIGHSHLLSHILVLFTVLIGIIVFSFAADFTALHLLDDHSFKVDVQTNQSFFSLFFNYLYMSTVTFSSVGFGDITPISSLAKFVVMLEIGLRFFVLVFGIANINQIRVNK</sequence>
<feature type="transmembrane region" description="Helical" evidence="1">
    <location>
        <begin position="154"/>
        <end position="174"/>
    </location>
</feature>
<dbReference type="Pfam" id="PF07885">
    <property type="entry name" value="Ion_trans_2"/>
    <property type="match status" value="1"/>
</dbReference>
<keyword evidence="4" id="KW-1185">Reference proteome</keyword>
<dbReference type="OrthoDB" id="9799090at2"/>
<dbReference type="Gene3D" id="1.10.287.70">
    <property type="match status" value="1"/>
</dbReference>
<dbReference type="RefSeq" id="WP_103913353.1">
    <property type="nucleotide sequence ID" value="NZ_FNUS01000002.1"/>
</dbReference>
<dbReference type="SUPFAM" id="SSF81324">
    <property type="entry name" value="Voltage-gated potassium channels"/>
    <property type="match status" value="1"/>
</dbReference>
<reference evidence="4" key="1">
    <citation type="submission" date="2016-10" db="EMBL/GenBank/DDBJ databases">
        <authorList>
            <person name="Varghese N."/>
            <person name="Submissions S."/>
        </authorList>
    </citation>
    <scope>NUCLEOTIDE SEQUENCE [LARGE SCALE GENOMIC DNA]</scope>
    <source>
        <strain evidence="4">DSM 21580</strain>
    </source>
</reference>
<proteinExistence type="predicted"/>
<dbReference type="InterPro" id="IPR013099">
    <property type="entry name" value="K_chnl_dom"/>
</dbReference>
<evidence type="ECO:0000313" key="3">
    <source>
        <dbReference type="EMBL" id="SEG04622.1"/>
    </source>
</evidence>
<dbReference type="EMBL" id="FNUS01000002">
    <property type="protein sequence ID" value="SEG04622.1"/>
    <property type="molecule type" value="Genomic_DNA"/>
</dbReference>
<organism evidence="3 4">
    <name type="scientific">Halpernia humi</name>
    <dbReference type="NCBI Taxonomy" id="493375"/>
    <lineage>
        <taxon>Bacteria</taxon>
        <taxon>Pseudomonadati</taxon>
        <taxon>Bacteroidota</taxon>
        <taxon>Flavobacteriia</taxon>
        <taxon>Flavobacteriales</taxon>
        <taxon>Weeksellaceae</taxon>
        <taxon>Chryseobacterium group</taxon>
        <taxon>Halpernia</taxon>
    </lineage>
</organism>
<feature type="transmembrane region" description="Helical" evidence="1">
    <location>
        <begin position="121"/>
        <end position="142"/>
    </location>
</feature>
<name>A0A1H5WYN3_9FLAO</name>
<evidence type="ECO:0000313" key="4">
    <source>
        <dbReference type="Proteomes" id="UP000236738"/>
    </source>
</evidence>
<keyword evidence="1" id="KW-0472">Membrane</keyword>
<feature type="transmembrane region" description="Helical" evidence="1">
    <location>
        <begin position="49"/>
        <end position="66"/>
    </location>
</feature>
<keyword evidence="1" id="KW-0812">Transmembrane</keyword>
<feature type="domain" description="Potassium channel" evidence="2">
    <location>
        <begin position="88"/>
        <end position="175"/>
    </location>
</feature>
<protein>
    <submittedName>
        <fullName evidence="3">Ion channel</fullName>
    </submittedName>
</protein>
<dbReference type="AlphaFoldDB" id="A0A1H5WYN3"/>
<feature type="transmembrane region" description="Helical" evidence="1">
    <location>
        <begin position="21"/>
        <end position="37"/>
    </location>
</feature>
<dbReference type="Proteomes" id="UP000236738">
    <property type="component" value="Unassembled WGS sequence"/>
</dbReference>
<evidence type="ECO:0000259" key="2">
    <source>
        <dbReference type="Pfam" id="PF07885"/>
    </source>
</evidence>
<evidence type="ECO:0000256" key="1">
    <source>
        <dbReference type="SAM" id="Phobius"/>
    </source>
</evidence>
<feature type="transmembrane region" description="Helical" evidence="1">
    <location>
        <begin position="78"/>
        <end position="101"/>
    </location>
</feature>
<keyword evidence="1" id="KW-1133">Transmembrane helix</keyword>
<accession>A0A1H5WYN3</accession>
<gene>
    <name evidence="3" type="ORF">SAMN05421847_1382</name>
</gene>